<dbReference type="Pfam" id="PF06325">
    <property type="entry name" value="PrmA"/>
    <property type="match status" value="1"/>
</dbReference>
<comment type="function">
    <text evidence="6">Methylates ribosomal protein L11.</text>
</comment>
<dbReference type="CDD" id="cd02440">
    <property type="entry name" value="AdoMet_MTases"/>
    <property type="match status" value="1"/>
</dbReference>
<evidence type="ECO:0000256" key="1">
    <source>
        <dbReference type="ARBA" id="ARBA00009741"/>
    </source>
</evidence>
<evidence type="ECO:0000256" key="6">
    <source>
        <dbReference type="HAMAP-Rule" id="MF_00735"/>
    </source>
</evidence>
<dbReference type="GO" id="GO:0005840">
    <property type="term" value="C:ribosome"/>
    <property type="evidence" value="ECO:0007669"/>
    <property type="project" value="UniProtKB-KW"/>
</dbReference>
<keyword evidence="8" id="KW-1185">Reference proteome</keyword>
<comment type="subcellular location">
    <subcellularLocation>
        <location evidence="6">Cytoplasm</location>
    </subcellularLocation>
</comment>
<dbReference type="InterPro" id="IPR004498">
    <property type="entry name" value="Ribosomal_PrmA_MeTrfase"/>
</dbReference>
<comment type="catalytic activity">
    <reaction evidence="6">
        <text>L-lysyl-[protein] + 3 S-adenosyl-L-methionine = N(6),N(6),N(6)-trimethyl-L-lysyl-[protein] + 3 S-adenosyl-L-homocysteine + 3 H(+)</text>
        <dbReference type="Rhea" id="RHEA:54192"/>
        <dbReference type="Rhea" id="RHEA-COMP:9752"/>
        <dbReference type="Rhea" id="RHEA-COMP:13826"/>
        <dbReference type="ChEBI" id="CHEBI:15378"/>
        <dbReference type="ChEBI" id="CHEBI:29969"/>
        <dbReference type="ChEBI" id="CHEBI:57856"/>
        <dbReference type="ChEBI" id="CHEBI:59789"/>
        <dbReference type="ChEBI" id="CHEBI:61961"/>
    </reaction>
</comment>
<keyword evidence="5 6" id="KW-0949">S-adenosyl-L-methionine</keyword>
<dbReference type="Gene3D" id="3.40.50.150">
    <property type="entry name" value="Vaccinia Virus protein VP39"/>
    <property type="match status" value="1"/>
</dbReference>
<evidence type="ECO:0000256" key="2">
    <source>
        <dbReference type="ARBA" id="ARBA00022490"/>
    </source>
</evidence>
<keyword evidence="7" id="KW-0689">Ribosomal protein</keyword>
<dbReference type="PIRSF" id="PIRSF000401">
    <property type="entry name" value="RPL11_MTase"/>
    <property type="match status" value="1"/>
</dbReference>
<protein>
    <recommendedName>
        <fullName evidence="6">Ribosomal protein L11 methyltransferase</fullName>
        <shortName evidence="6">L11 Mtase</shortName>
        <ecNumber evidence="6">2.1.1.-</ecNumber>
    </recommendedName>
</protein>
<reference evidence="7 8" key="1">
    <citation type="submission" date="2006-11" db="EMBL/GenBank/DDBJ databases">
        <authorList>
            <person name="Giovannoni S."/>
            <person name="Vergin K."/>
            <person name="Ferriera S."/>
            <person name="Johnson J."/>
            <person name="Kravitz S."/>
            <person name="Beeson K."/>
            <person name="Sutton G."/>
            <person name="Rogers Y.-H."/>
            <person name="Friedman R."/>
            <person name="Frazier M."/>
            <person name="Venter J.C."/>
        </authorList>
    </citation>
    <scope>NUCLEOTIDE SEQUENCE [LARGE SCALE GENOMIC DNA]</scope>
    <source>
        <strain evidence="7 8">HTCC2181</strain>
    </source>
</reference>
<dbReference type="InterPro" id="IPR029063">
    <property type="entry name" value="SAM-dependent_MTases_sf"/>
</dbReference>
<feature type="binding site" evidence="6">
    <location>
        <position position="192"/>
    </location>
    <ligand>
        <name>S-adenosyl-L-methionine</name>
        <dbReference type="ChEBI" id="CHEBI:59789"/>
    </ligand>
</feature>
<dbReference type="EMBL" id="AAUX01000001">
    <property type="protein sequence ID" value="EAV46568.1"/>
    <property type="molecule type" value="Genomic_DNA"/>
</dbReference>
<keyword evidence="3 6" id="KW-0489">Methyltransferase</keyword>
<organism evidence="7 8">
    <name type="scientific">Methylophilales bacterium HTCC2181</name>
    <dbReference type="NCBI Taxonomy" id="383631"/>
    <lineage>
        <taxon>Bacteria</taxon>
        <taxon>Pseudomonadati</taxon>
        <taxon>Pseudomonadota</taxon>
        <taxon>Betaproteobacteria</taxon>
        <taxon>Nitrosomonadales</taxon>
        <taxon>OM43 clade</taxon>
    </lineage>
</organism>
<dbReference type="Proteomes" id="UP000054262">
    <property type="component" value="Unassembled WGS sequence"/>
</dbReference>
<gene>
    <name evidence="6 7" type="primary">prmA</name>
    <name evidence="7" type="ORF">MB2181_00805</name>
</gene>
<dbReference type="NCBIfam" id="TIGR00406">
    <property type="entry name" value="prmA"/>
    <property type="match status" value="1"/>
</dbReference>
<comment type="caution">
    <text evidence="7">The sequence shown here is derived from an EMBL/GenBank/DDBJ whole genome shotgun (WGS) entry which is preliminary data.</text>
</comment>
<dbReference type="OrthoDB" id="9785995at2"/>
<dbReference type="PANTHER" id="PTHR43648:SF1">
    <property type="entry name" value="ELECTRON TRANSFER FLAVOPROTEIN BETA SUBUNIT LYSINE METHYLTRANSFERASE"/>
    <property type="match status" value="1"/>
</dbReference>
<evidence type="ECO:0000256" key="3">
    <source>
        <dbReference type="ARBA" id="ARBA00022603"/>
    </source>
</evidence>
<keyword evidence="7" id="KW-0687">Ribonucleoprotein</keyword>
<proteinExistence type="inferred from homology"/>
<keyword evidence="2 6" id="KW-0963">Cytoplasm</keyword>
<dbReference type="GO" id="GO:0005829">
    <property type="term" value="C:cytosol"/>
    <property type="evidence" value="ECO:0007669"/>
    <property type="project" value="TreeGrafter"/>
</dbReference>
<sequence>MSWVNLSIVSSREQADEFSDFLLDHGALSSSIQDKNLNNNNEEMIFGEPHNGPQRFWQLTQIDALFNNDSEAKKTLAALENVFNVKLKSAFKNIEDQDWVKLTQAQFHPISIRNKVWIIPSWHNIEDEKATNIILDPGLAFGTGSHPTTHLCIEWLLDNMEKGDNVLDYGCGSGILAICAKKLGANNVLGVDIDPQAIIASNQNAAINNVSIRLNDTKESFSFQSNIIVANILSSALKVLAPAIASSCLPKGKIALSGILESQENEIKDIYSSWFSMKRSSYKEGWVCLSGEKN</sequence>
<dbReference type="GO" id="GO:0016279">
    <property type="term" value="F:protein-lysine N-methyltransferase activity"/>
    <property type="evidence" value="ECO:0007669"/>
    <property type="project" value="TreeGrafter"/>
</dbReference>
<accession>A0P4V8</accession>
<evidence type="ECO:0000313" key="7">
    <source>
        <dbReference type="EMBL" id="EAV46568.1"/>
    </source>
</evidence>
<evidence type="ECO:0000313" key="8">
    <source>
        <dbReference type="Proteomes" id="UP000054262"/>
    </source>
</evidence>
<feature type="binding site" evidence="6">
    <location>
        <position position="149"/>
    </location>
    <ligand>
        <name>S-adenosyl-L-methionine</name>
        <dbReference type="ChEBI" id="CHEBI:59789"/>
    </ligand>
</feature>
<dbReference type="AlphaFoldDB" id="A0P4V8"/>
<evidence type="ECO:0000256" key="4">
    <source>
        <dbReference type="ARBA" id="ARBA00022679"/>
    </source>
</evidence>
<feature type="binding site" evidence="6">
    <location>
        <position position="231"/>
    </location>
    <ligand>
        <name>S-adenosyl-L-methionine</name>
        <dbReference type="ChEBI" id="CHEBI:59789"/>
    </ligand>
</feature>
<dbReference type="EC" id="2.1.1.-" evidence="6"/>
<dbReference type="GO" id="GO:0032259">
    <property type="term" value="P:methylation"/>
    <property type="evidence" value="ECO:0007669"/>
    <property type="project" value="UniProtKB-KW"/>
</dbReference>
<keyword evidence="4 6" id="KW-0808">Transferase</keyword>
<dbReference type="InterPro" id="IPR050078">
    <property type="entry name" value="Ribosomal_L11_MeTrfase_PrmA"/>
</dbReference>
<feature type="binding site" evidence="6">
    <location>
        <position position="170"/>
    </location>
    <ligand>
        <name>S-adenosyl-L-methionine</name>
        <dbReference type="ChEBI" id="CHEBI:59789"/>
    </ligand>
</feature>
<evidence type="ECO:0000256" key="5">
    <source>
        <dbReference type="ARBA" id="ARBA00022691"/>
    </source>
</evidence>
<dbReference type="HAMAP" id="MF_00735">
    <property type="entry name" value="Methyltr_PrmA"/>
    <property type="match status" value="1"/>
</dbReference>
<comment type="similarity">
    <text evidence="1 6">Belongs to the methyltransferase superfamily. PrmA family.</text>
</comment>
<dbReference type="SUPFAM" id="SSF53335">
    <property type="entry name" value="S-adenosyl-L-methionine-dependent methyltransferases"/>
    <property type="match status" value="1"/>
</dbReference>
<dbReference type="PANTHER" id="PTHR43648">
    <property type="entry name" value="ELECTRON TRANSFER FLAVOPROTEIN BETA SUBUNIT LYSINE METHYLTRANSFERASE"/>
    <property type="match status" value="1"/>
</dbReference>
<name>A0P4V8_9PROT</name>